<sequence length="128" mass="13971">MSQDDVQVLVVDDSLDAAAGMAELLELDGYVVRTASDGHEALRLVAQQVPHCVILDINMPGMDGCDLAQELRARYDNSMVIIAITGMGDKSERVAKTIALADHFLRKPFQSSVVRKLLRPSHRPAAET</sequence>
<dbReference type="PANTHER" id="PTHR44591:SF3">
    <property type="entry name" value="RESPONSE REGULATORY DOMAIN-CONTAINING PROTEIN"/>
    <property type="match status" value="1"/>
</dbReference>
<gene>
    <name evidence="4" type="ORF">RD110_00665</name>
</gene>
<dbReference type="AlphaFoldDB" id="A0A1P8JQ74"/>
<evidence type="ECO:0000259" key="3">
    <source>
        <dbReference type="PROSITE" id="PS50110"/>
    </source>
</evidence>
<name>A0A1P8JQ74_9BURK</name>
<dbReference type="EMBL" id="CP019236">
    <property type="protein sequence ID" value="APW35904.1"/>
    <property type="molecule type" value="Genomic_DNA"/>
</dbReference>
<dbReference type="InterPro" id="IPR001789">
    <property type="entry name" value="Sig_transdc_resp-reg_receiver"/>
</dbReference>
<evidence type="ECO:0000256" key="1">
    <source>
        <dbReference type="ARBA" id="ARBA00022553"/>
    </source>
</evidence>
<accession>A0A1P8JQ74</accession>
<dbReference type="GO" id="GO:0000160">
    <property type="term" value="P:phosphorelay signal transduction system"/>
    <property type="evidence" value="ECO:0007669"/>
    <property type="project" value="InterPro"/>
</dbReference>
<dbReference type="Proteomes" id="UP000186609">
    <property type="component" value="Chromosome"/>
</dbReference>
<dbReference type="SUPFAM" id="SSF52172">
    <property type="entry name" value="CheY-like"/>
    <property type="match status" value="1"/>
</dbReference>
<organism evidence="4 5">
    <name type="scientific">Rhodoferax koreensis</name>
    <dbReference type="NCBI Taxonomy" id="1842727"/>
    <lineage>
        <taxon>Bacteria</taxon>
        <taxon>Pseudomonadati</taxon>
        <taxon>Pseudomonadota</taxon>
        <taxon>Betaproteobacteria</taxon>
        <taxon>Burkholderiales</taxon>
        <taxon>Comamonadaceae</taxon>
        <taxon>Rhodoferax</taxon>
    </lineage>
</organism>
<keyword evidence="1 2" id="KW-0597">Phosphoprotein</keyword>
<evidence type="ECO:0000313" key="5">
    <source>
        <dbReference type="Proteomes" id="UP000186609"/>
    </source>
</evidence>
<feature type="modified residue" description="4-aspartylphosphate" evidence="2">
    <location>
        <position position="56"/>
    </location>
</feature>
<dbReference type="PANTHER" id="PTHR44591">
    <property type="entry name" value="STRESS RESPONSE REGULATOR PROTEIN 1"/>
    <property type="match status" value="1"/>
</dbReference>
<dbReference type="PROSITE" id="PS50110">
    <property type="entry name" value="RESPONSE_REGULATORY"/>
    <property type="match status" value="1"/>
</dbReference>
<keyword evidence="5" id="KW-1185">Reference proteome</keyword>
<dbReference type="SMART" id="SM00448">
    <property type="entry name" value="REC"/>
    <property type="match status" value="1"/>
</dbReference>
<evidence type="ECO:0000313" key="4">
    <source>
        <dbReference type="EMBL" id="APW35904.1"/>
    </source>
</evidence>
<dbReference type="RefSeq" id="WP_076195738.1">
    <property type="nucleotide sequence ID" value="NZ_CP019236.1"/>
</dbReference>
<feature type="domain" description="Response regulatory" evidence="3">
    <location>
        <begin position="7"/>
        <end position="122"/>
    </location>
</feature>
<dbReference type="OrthoDB" id="9179585at2"/>
<dbReference type="STRING" id="1842727.RD110_00665"/>
<protein>
    <recommendedName>
        <fullName evidence="3">Response regulatory domain-containing protein</fullName>
    </recommendedName>
</protein>
<dbReference type="CDD" id="cd17546">
    <property type="entry name" value="REC_hyHK_CKI1_RcsC-like"/>
    <property type="match status" value="1"/>
</dbReference>
<reference evidence="4 5" key="1">
    <citation type="submission" date="2017-01" db="EMBL/GenBank/DDBJ databases">
        <authorList>
            <person name="Mah S.A."/>
            <person name="Swanson W.J."/>
            <person name="Moy G.W."/>
            <person name="Vacquier V.D."/>
        </authorList>
    </citation>
    <scope>NUCLEOTIDE SEQUENCE [LARGE SCALE GENOMIC DNA]</scope>
    <source>
        <strain evidence="4 5">DCY110</strain>
    </source>
</reference>
<dbReference type="KEGG" id="rhy:RD110_00665"/>
<dbReference type="Gene3D" id="3.40.50.2300">
    <property type="match status" value="1"/>
</dbReference>
<dbReference type="Pfam" id="PF00072">
    <property type="entry name" value="Response_reg"/>
    <property type="match status" value="1"/>
</dbReference>
<evidence type="ECO:0000256" key="2">
    <source>
        <dbReference type="PROSITE-ProRule" id="PRU00169"/>
    </source>
</evidence>
<dbReference type="InterPro" id="IPR011006">
    <property type="entry name" value="CheY-like_superfamily"/>
</dbReference>
<proteinExistence type="predicted"/>
<dbReference type="InterPro" id="IPR050595">
    <property type="entry name" value="Bact_response_regulator"/>
</dbReference>